<dbReference type="InterPro" id="IPR036640">
    <property type="entry name" value="ABC1_TM_sf"/>
</dbReference>
<sequence length="557" mass="58934">MSEHVSSRGNAPSQGPLREILEVWRPFFGRLAFGMILSLAAVAAGLALMANAGARLSGMALGAGLAFYGLRAIGLGRIILRYAERLYTHDVTFRALAALRVWFFRQLARGAAAGLGFRRTGDLLTRLVSDIETLDNLYLRLAIPLAGAVITLPILMWVGLTTGPAIGIVVVILFILAAFVAPYVAARATRPSGELILTRESALRESALDLAQGLREARAFGAERMLARAVTQRQERLFAAQRTRAGQLALAGGFSYLIGQIALIAVVLSALGLGLPRTSPLATIALLFLTVAAFESVSGLVRAGVLAGEVSHAAQRIVEIAHEAPAAKGTAPLPSGTALALEHVTFRWAADRAPVFDDLSLTIAPGERLAIIGPSGAGKSSLAALLLKAAAPQSGRILLDGVDIAALDDDALRSRVAWLSQHTHLFADTIRRNLTLGRPDMSDDALFAALDRAAVGDVVRSLPEGLDTWLGEGGMTLSGGQGRRIALARTLLSDAPILILDEPATGLDAETERAFLTTLYETTTGRTVLLIAHRLTGAERLDKVWLLQNGHLAAQPV</sequence>
<dbReference type="GO" id="GO:0005886">
    <property type="term" value="C:plasma membrane"/>
    <property type="evidence" value="ECO:0007669"/>
    <property type="project" value="UniProtKB-SubCell"/>
</dbReference>
<keyword evidence="6 7" id="KW-0472">Membrane</keyword>
<dbReference type="Gene3D" id="3.40.50.300">
    <property type="entry name" value="P-loop containing nucleotide triphosphate hydrolases"/>
    <property type="match status" value="1"/>
</dbReference>
<dbReference type="PANTHER" id="PTHR24221">
    <property type="entry name" value="ATP-BINDING CASSETTE SUB-FAMILY B"/>
    <property type="match status" value="1"/>
</dbReference>
<comment type="subcellular location">
    <subcellularLocation>
        <location evidence="1">Cell membrane</location>
        <topology evidence="1">Multi-pass membrane protein</topology>
    </subcellularLocation>
</comment>
<feature type="transmembrane region" description="Helical" evidence="7">
    <location>
        <begin position="281"/>
        <end position="301"/>
    </location>
</feature>
<dbReference type="Pfam" id="PF00664">
    <property type="entry name" value="ABC_membrane"/>
    <property type="match status" value="1"/>
</dbReference>
<accession>A0A0D6MIZ0</accession>
<evidence type="ECO:0000256" key="2">
    <source>
        <dbReference type="ARBA" id="ARBA00022692"/>
    </source>
</evidence>
<dbReference type="InterPro" id="IPR003593">
    <property type="entry name" value="AAA+_ATPase"/>
</dbReference>
<evidence type="ECO:0000256" key="5">
    <source>
        <dbReference type="ARBA" id="ARBA00022989"/>
    </source>
</evidence>
<feature type="transmembrane region" description="Helical" evidence="7">
    <location>
        <begin position="248"/>
        <end position="275"/>
    </location>
</feature>
<feature type="domain" description="ABC transmembrane type-1" evidence="9">
    <location>
        <begin position="32"/>
        <end position="309"/>
    </location>
</feature>
<dbReference type="SUPFAM" id="SSF90123">
    <property type="entry name" value="ABC transporter transmembrane region"/>
    <property type="match status" value="1"/>
</dbReference>
<dbReference type="Proteomes" id="UP000032679">
    <property type="component" value="Unassembled WGS sequence"/>
</dbReference>
<dbReference type="Gene3D" id="1.20.1560.10">
    <property type="entry name" value="ABC transporter type 1, transmembrane domain"/>
    <property type="match status" value="1"/>
</dbReference>
<proteinExistence type="predicted"/>
<dbReference type="AlphaFoldDB" id="A0A0D6MIZ0"/>
<reference evidence="10 11" key="1">
    <citation type="submission" date="2012-10" db="EMBL/GenBank/DDBJ databases">
        <title>Genome sequencing of Tanticharoenia sakaeratensis NBRC 103193.</title>
        <authorList>
            <person name="Azuma Y."/>
            <person name="Hadano H."/>
            <person name="Hirakawa H."/>
            <person name="Matsushita K."/>
        </authorList>
    </citation>
    <scope>NUCLEOTIDE SEQUENCE [LARGE SCALE GENOMIC DNA]</scope>
    <source>
        <strain evidence="10 11">NBRC 103193</strain>
    </source>
</reference>
<keyword evidence="5 7" id="KW-1133">Transmembrane helix</keyword>
<dbReference type="GO" id="GO:0005524">
    <property type="term" value="F:ATP binding"/>
    <property type="evidence" value="ECO:0007669"/>
    <property type="project" value="UniProtKB-KW"/>
</dbReference>
<protein>
    <submittedName>
        <fullName evidence="10">Transport ATP-binding protein CydD</fullName>
    </submittedName>
</protein>
<dbReference type="NCBIfam" id="TIGR02868">
    <property type="entry name" value="CydC"/>
    <property type="match status" value="1"/>
</dbReference>
<evidence type="ECO:0000256" key="4">
    <source>
        <dbReference type="ARBA" id="ARBA00022840"/>
    </source>
</evidence>
<dbReference type="GO" id="GO:0034040">
    <property type="term" value="F:ATPase-coupled lipid transmembrane transporter activity"/>
    <property type="evidence" value="ECO:0007669"/>
    <property type="project" value="TreeGrafter"/>
</dbReference>
<dbReference type="GO" id="GO:0016887">
    <property type="term" value="F:ATP hydrolysis activity"/>
    <property type="evidence" value="ECO:0007669"/>
    <property type="project" value="InterPro"/>
</dbReference>
<keyword evidence="4 10" id="KW-0067">ATP-binding</keyword>
<dbReference type="OrthoDB" id="5288404at2"/>
<dbReference type="SMART" id="SM00382">
    <property type="entry name" value="AAA"/>
    <property type="match status" value="1"/>
</dbReference>
<evidence type="ECO:0000256" key="7">
    <source>
        <dbReference type="SAM" id="Phobius"/>
    </source>
</evidence>
<dbReference type="InterPro" id="IPR011527">
    <property type="entry name" value="ABC1_TM_dom"/>
</dbReference>
<dbReference type="PROSITE" id="PS50929">
    <property type="entry name" value="ABC_TM1F"/>
    <property type="match status" value="1"/>
</dbReference>
<evidence type="ECO:0000313" key="11">
    <source>
        <dbReference type="Proteomes" id="UP000032679"/>
    </source>
</evidence>
<dbReference type="PROSITE" id="PS50893">
    <property type="entry name" value="ABC_TRANSPORTER_2"/>
    <property type="match status" value="1"/>
</dbReference>
<dbReference type="PANTHER" id="PTHR24221:SF653">
    <property type="entry name" value="TRANSPORT ATP-BINDING PROTEIN CYDC"/>
    <property type="match status" value="1"/>
</dbReference>
<dbReference type="SUPFAM" id="SSF52540">
    <property type="entry name" value="P-loop containing nucleoside triphosphate hydrolases"/>
    <property type="match status" value="1"/>
</dbReference>
<name>A0A0D6MIZ0_9PROT</name>
<dbReference type="InterPro" id="IPR003439">
    <property type="entry name" value="ABC_transporter-like_ATP-bd"/>
</dbReference>
<feature type="transmembrane region" description="Helical" evidence="7">
    <location>
        <begin position="165"/>
        <end position="186"/>
    </location>
</feature>
<dbReference type="STRING" id="1231623.Tasa_009_215"/>
<keyword evidence="11" id="KW-1185">Reference proteome</keyword>
<dbReference type="GO" id="GO:0045454">
    <property type="term" value="P:cell redox homeostasis"/>
    <property type="evidence" value="ECO:0007669"/>
    <property type="project" value="InterPro"/>
</dbReference>
<keyword evidence="3" id="KW-0547">Nucleotide-binding</keyword>
<evidence type="ECO:0000256" key="6">
    <source>
        <dbReference type="ARBA" id="ARBA00023136"/>
    </source>
</evidence>
<dbReference type="RefSeq" id="WP_048847284.1">
    <property type="nucleotide sequence ID" value="NZ_BALE01000009.1"/>
</dbReference>
<evidence type="ECO:0000256" key="3">
    <source>
        <dbReference type="ARBA" id="ARBA00022741"/>
    </source>
</evidence>
<evidence type="ECO:0000313" key="10">
    <source>
        <dbReference type="EMBL" id="GAN53420.1"/>
    </source>
</evidence>
<feature type="domain" description="ABC transporter" evidence="8">
    <location>
        <begin position="339"/>
        <end position="557"/>
    </location>
</feature>
<keyword evidence="2 7" id="KW-0812">Transmembrane</keyword>
<feature type="transmembrane region" description="Helical" evidence="7">
    <location>
        <begin position="27"/>
        <end position="50"/>
    </location>
</feature>
<gene>
    <name evidence="10" type="ORF">Tasa_009_215</name>
</gene>
<feature type="transmembrane region" description="Helical" evidence="7">
    <location>
        <begin position="56"/>
        <end position="80"/>
    </location>
</feature>
<dbReference type="InterPro" id="IPR014223">
    <property type="entry name" value="ABC_CydC/D"/>
</dbReference>
<evidence type="ECO:0000259" key="8">
    <source>
        <dbReference type="PROSITE" id="PS50893"/>
    </source>
</evidence>
<organism evidence="10 11">
    <name type="scientific">Tanticharoenia sakaeratensis NBRC 103193</name>
    <dbReference type="NCBI Taxonomy" id="1231623"/>
    <lineage>
        <taxon>Bacteria</taxon>
        <taxon>Pseudomonadati</taxon>
        <taxon>Pseudomonadota</taxon>
        <taxon>Alphaproteobacteria</taxon>
        <taxon>Acetobacterales</taxon>
        <taxon>Acetobacteraceae</taxon>
        <taxon>Tanticharoenia</taxon>
    </lineage>
</organism>
<dbReference type="InterPro" id="IPR027417">
    <property type="entry name" value="P-loop_NTPase"/>
</dbReference>
<dbReference type="GO" id="GO:0140359">
    <property type="term" value="F:ABC-type transporter activity"/>
    <property type="evidence" value="ECO:0007669"/>
    <property type="project" value="InterPro"/>
</dbReference>
<dbReference type="GO" id="GO:0034775">
    <property type="term" value="P:glutathione transmembrane transport"/>
    <property type="evidence" value="ECO:0007669"/>
    <property type="project" value="InterPro"/>
</dbReference>
<dbReference type="Pfam" id="PF00005">
    <property type="entry name" value="ABC_tran"/>
    <property type="match status" value="1"/>
</dbReference>
<dbReference type="InterPro" id="IPR039421">
    <property type="entry name" value="Type_1_exporter"/>
</dbReference>
<dbReference type="EMBL" id="BALE01000009">
    <property type="protein sequence ID" value="GAN53420.1"/>
    <property type="molecule type" value="Genomic_DNA"/>
</dbReference>
<comment type="caution">
    <text evidence="10">The sequence shown here is derived from an EMBL/GenBank/DDBJ whole genome shotgun (WGS) entry which is preliminary data.</text>
</comment>
<feature type="transmembrane region" description="Helical" evidence="7">
    <location>
        <begin position="137"/>
        <end position="159"/>
    </location>
</feature>
<evidence type="ECO:0000259" key="9">
    <source>
        <dbReference type="PROSITE" id="PS50929"/>
    </source>
</evidence>
<evidence type="ECO:0000256" key="1">
    <source>
        <dbReference type="ARBA" id="ARBA00004651"/>
    </source>
</evidence>